<gene>
    <name evidence="3" type="ORF">M0812_15303</name>
</gene>
<feature type="coiled-coil region" evidence="1">
    <location>
        <begin position="520"/>
        <end position="547"/>
    </location>
</feature>
<dbReference type="GO" id="GO:0097422">
    <property type="term" value="C:tubular endosome"/>
    <property type="evidence" value="ECO:0007669"/>
    <property type="project" value="TreeGrafter"/>
</dbReference>
<evidence type="ECO:0000256" key="1">
    <source>
        <dbReference type="SAM" id="Coils"/>
    </source>
</evidence>
<keyword evidence="1" id="KW-0175">Coiled coil</keyword>
<dbReference type="EMBL" id="JANTQA010000032">
    <property type="protein sequence ID" value="KAJ3439279.1"/>
    <property type="molecule type" value="Genomic_DNA"/>
</dbReference>
<sequence length="601" mass="72426">MDKLFREPSCLDTNPFFIYLTQEQKQLYDELSKSQYTFCIPSCNSQRGMKFNKEMVLLHTLRKSPYYKGENVVLNNSEKSVIIENPFLNLNRGWRKASVIKIISTQVFFNQDYNPYDILIIEKPFIWFLNDKKWFEKRMILSKSEHQYIQSIKKRKQEIIKCFPKNLIYSQVYKFWLQIGNKKIRRARVKQFFINLKKFKKSYYLAKGFESHFEKKLTIFYEEHISLLIQKDLILRTFPPDSHFSNKLADSIKIFILGKLQYWEKIKDFYQYEDHFCAQQMQLLKKITPKILEIPEKFIVDYSKIIEKLQSLPNHHTAFEKLLIIDQSIILLNEYLDRNFSGSLSLSLDDLIPIFSYIIIKAKIPNLFSTAVYLNHFHLCNTITSKYYFEITLLDSIVEKLIYSQRLLNIYKNYKYNDFILRNKTNWEDNSEQVTVLHSQLLYGLEIFDLTKTDFKDIDTWINKKISKFLLINPHSPRLIYKTEAKIDPVRITIYKRRFKLIQKLKILHYDELINYLPFRKKESENINWYSKNLKQLENERENFRIKNLENSPSWKVQEYLKIVQINNTINKLQRYLKWKGSTSILKLRNLQITLTGTLML</sequence>
<dbReference type="PANTHER" id="PTHR24170">
    <property type="entry name" value="ANKYRIN REPEAT DOMAIN-CONTAINING PROTEIN 27"/>
    <property type="match status" value="1"/>
</dbReference>
<dbReference type="InterPro" id="IPR003123">
    <property type="entry name" value="VPS9"/>
</dbReference>
<proteinExistence type="predicted"/>
<evidence type="ECO:0000259" key="2">
    <source>
        <dbReference type="PROSITE" id="PS51205"/>
    </source>
</evidence>
<dbReference type="Proteomes" id="UP001146793">
    <property type="component" value="Unassembled WGS sequence"/>
</dbReference>
<name>A0AAV7ZDR4_9EUKA</name>
<feature type="domain" description="VPS9" evidence="2">
    <location>
        <begin position="271"/>
        <end position="410"/>
    </location>
</feature>
<dbReference type="GO" id="GO:0005886">
    <property type="term" value="C:plasma membrane"/>
    <property type="evidence" value="ECO:0007669"/>
    <property type="project" value="TreeGrafter"/>
</dbReference>
<dbReference type="PANTHER" id="PTHR24170:SF1">
    <property type="entry name" value="DOMAIN PROTEIN, PUTATIVE (AFU_ORTHOLOGUE AFUA_1G09870)-RELATED"/>
    <property type="match status" value="1"/>
</dbReference>
<dbReference type="InterPro" id="IPR051248">
    <property type="entry name" value="UPF0507/Ank_repeat_27"/>
</dbReference>
<dbReference type="GO" id="GO:0005769">
    <property type="term" value="C:early endosome"/>
    <property type="evidence" value="ECO:0007669"/>
    <property type="project" value="TreeGrafter"/>
</dbReference>
<evidence type="ECO:0000313" key="4">
    <source>
        <dbReference type="Proteomes" id="UP001146793"/>
    </source>
</evidence>
<dbReference type="PROSITE" id="PS51205">
    <property type="entry name" value="VPS9"/>
    <property type="match status" value="1"/>
</dbReference>
<dbReference type="Gene3D" id="1.20.1050.80">
    <property type="entry name" value="VPS9 domain"/>
    <property type="match status" value="1"/>
</dbReference>
<dbReference type="SUPFAM" id="SSF109993">
    <property type="entry name" value="VPS9 domain"/>
    <property type="match status" value="1"/>
</dbReference>
<dbReference type="GO" id="GO:0005770">
    <property type="term" value="C:late endosome"/>
    <property type="evidence" value="ECO:0007669"/>
    <property type="project" value="TreeGrafter"/>
</dbReference>
<accession>A0AAV7ZDR4</accession>
<dbReference type="GO" id="GO:0030133">
    <property type="term" value="C:transport vesicle"/>
    <property type="evidence" value="ECO:0007669"/>
    <property type="project" value="TreeGrafter"/>
</dbReference>
<dbReference type="Pfam" id="PF02204">
    <property type="entry name" value="VPS9"/>
    <property type="match status" value="1"/>
</dbReference>
<evidence type="ECO:0000313" key="3">
    <source>
        <dbReference type="EMBL" id="KAJ3439279.1"/>
    </source>
</evidence>
<dbReference type="InterPro" id="IPR037191">
    <property type="entry name" value="VPS9_dom_sf"/>
</dbReference>
<comment type="caution">
    <text evidence="3">The sequence shown here is derived from an EMBL/GenBank/DDBJ whole genome shotgun (WGS) entry which is preliminary data.</text>
</comment>
<reference evidence="3" key="1">
    <citation type="submission" date="2022-08" db="EMBL/GenBank/DDBJ databases">
        <title>Novel sulphate-reducing endosymbionts in the free-living metamonad Anaeramoeba.</title>
        <authorList>
            <person name="Jerlstrom-Hultqvist J."/>
            <person name="Cepicka I."/>
            <person name="Gallot-Lavallee L."/>
            <person name="Salas-Leiva D."/>
            <person name="Curtis B.A."/>
            <person name="Zahonova K."/>
            <person name="Pipaliya S."/>
            <person name="Dacks J."/>
            <person name="Roger A.J."/>
        </authorList>
    </citation>
    <scope>NUCLEOTIDE SEQUENCE</scope>
    <source>
        <strain evidence="3">Busselton2</strain>
    </source>
</reference>
<dbReference type="AlphaFoldDB" id="A0AAV7ZDR4"/>
<protein>
    <submittedName>
        <fullName evidence="3">Ankyrin repeat domain-containing protein</fullName>
    </submittedName>
</protein>
<dbReference type="GO" id="GO:0005085">
    <property type="term" value="F:guanyl-nucleotide exchange factor activity"/>
    <property type="evidence" value="ECO:0007669"/>
    <property type="project" value="TreeGrafter"/>
</dbReference>
<organism evidence="3 4">
    <name type="scientific">Anaeramoeba flamelloides</name>
    <dbReference type="NCBI Taxonomy" id="1746091"/>
    <lineage>
        <taxon>Eukaryota</taxon>
        <taxon>Metamonada</taxon>
        <taxon>Anaeramoebidae</taxon>
        <taxon>Anaeramoeba</taxon>
    </lineage>
</organism>
<dbReference type="GO" id="GO:0000149">
    <property type="term" value="F:SNARE binding"/>
    <property type="evidence" value="ECO:0007669"/>
    <property type="project" value="TreeGrafter"/>
</dbReference>
<dbReference type="GO" id="GO:0045022">
    <property type="term" value="P:early endosome to late endosome transport"/>
    <property type="evidence" value="ECO:0007669"/>
    <property type="project" value="TreeGrafter"/>
</dbReference>